<name>A0AA86T5B2_9BACT</name>
<evidence type="ECO:0000256" key="1">
    <source>
        <dbReference type="SAM" id="MobiDB-lite"/>
    </source>
</evidence>
<proteinExistence type="predicted"/>
<evidence type="ECO:0008006" key="4">
    <source>
        <dbReference type="Google" id="ProtNLM"/>
    </source>
</evidence>
<feature type="compositionally biased region" description="Basic and acidic residues" evidence="1">
    <location>
        <begin position="237"/>
        <end position="247"/>
    </location>
</feature>
<dbReference type="EMBL" id="OX365700">
    <property type="protein sequence ID" value="CAI4032011.1"/>
    <property type="molecule type" value="Genomic_DNA"/>
</dbReference>
<organism evidence="2 3">
    <name type="scientific">Nitrospira tepida</name>
    <dbReference type="NCBI Taxonomy" id="2973512"/>
    <lineage>
        <taxon>Bacteria</taxon>
        <taxon>Pseudomonadati</taxon>
        <taxon>Nitrospirota</taxon>
        <taxon>Nitrospiria</taxon>
        <taxon>Nitrospirales</taxon>
        <taxon>Nitrospiraceae</taxon>
        <taxon>Nitrospira</taxon>
    </lineage>
</organism>
<dbReference type="KEGG" id="nti:DNFV4_02435"/>
<feature type="compositionally biased region" description="Pro residues" evidence="1">
    <location>
        <begin position="249"/>
        <end position="258"/>
    </location>
</feature>
<protein>
    <recommendedName>
        <fullName evidence="4">Tetratricopeptide repeat protein</fullName>
    </recommendedName>
</protein>
<evidence type="ECO:0000313" key="2">
    <source>
        <dbReference type="EMBL" id="CAI4032011.1"/>
    </source>
</evidence>
<feature type="region of interest" description="Disordered" evidence="1">
    <location>
        <begin position="237"/>
        <end position="266"/>
    </location>
</feature>
<evidence type="ECO:0000313" key="3">
    <source>
        <dbReference type="Proteomes" id="UP001179121"/>
    </source>
</evidence>
<dbReference type="AlphaFoldDB" id="A0AA86T5B2"/>
<dbReference type="PROSITE" id="PS51257">
    <property type="entry name" value="PROKAR_LIPOPROTEIN"/>
    <property type="match status" value="1"/>
</dbReference>
<accession>A0AA86T5B2</accession>
<reference evidence="2" key="1">
    <citation type="submission" date="2022-10" db="EMBL/GenBank/DDBJ databases">
        <authorList>
            <person name="Koch H."/>
        </authorList>
    </citation>
    <scope>NUCLEOTIDE SEQUENCE</scope>
    <source>
        <strain evidence="2">DNF</strain>
    </source>
</reference>
<gene>
    <name evidence="2" type="ORF">DNFV4_02435</name>
</gene>
<sequence length="266" mass="29680">MRGLLPRACDAIPYSLMIGWCFLAAACSTIHTPQPGSAPVFRLDGLDQRGFQSLIRRQDALIAKCQATNTCDQAYFNRGLTALFEHRDSAITHFQKVVSLAPKGKLSQASQAWVQLLRAGSNAKDGDSWMAAHWNAQAIARERELLTQTVEYLARELLVRQGELQQIASSKESDLSTVETLQRELSERQKKIEELAGKKEPPRPGSDPAMVQALQAQLEQRDKKIEELTNQLEALKRIDQEMREKARPVRPPAPPAPLPLEGEPKP</sequence>
<dbReference type="Proteomes" id="UP001179121">
    <property type="component" value="Chromosome"/>
</dbReference>
<keyword evidence="3" id="KW-1185">Reference proteome</keyword>